<dbReference type="SUPFAM" id="SSF56235">
    <property type="entry name" value="N-terminal nucleophile aminohydrolases (Ntn hydrolases)"/>
    <property type="match status" value="1"/>
</dbReference>
<reference evidence="1 2" key="1">
    <citation type="submission" date="2019-11" db="EMBL/GenBank/DDBJ databases">
        <title>Comparative genomics of hydrocarbon-degrading Desulfosarcina strains.</title>
        <authorList>
            <person name="Watanabe M."/>
            <person name="Kojima H."/>
            <person name="Fukui M."/>
        </authorList>
    </citation>
    <scope>NUCLEOTIDE SEQUENCE [LARGE SCALE GENOMIC DNA]</scope>
    <source>
        <strain evidence="1 2">28bB2T</strain>
    </source>
</reference>
<dbReference type="InterPro" id="IPR043138">
    <property type="entry name" value="GGT_lsub"/>
</dbReference>
<organism evidence="1 2">
    <name type="scientific">Desulfosarcina ovata subsp. sediminis</name>
    <dbReference type="NCBI Taxonomy" id="885957"/>
    <lineage>
        <taxon>Bacteria</taxon>
        <taxon>Pseudomonadati</taxon>
        <taxon>Thermodesulfobacteriota</taxon>
        <taxon>Desulfobacteria</taxon>
        <taxon>Desulfobacterales</taxon>
        <taxon>Desulfosarcinaceae</taxon>
        <taxon>Desulfosarcina</taxon>
    </lineage>
</organism>
<dbReference type="KEGG" id="dov:DSCO28_26420"/>
<proteinExistence type="predicted"/>
<dbReference type="Gene3D" id="1.10.246.130">
    <property type="match status" value="1"/>
</dbReference>
<dbReference type="EMBL" id="AP021876">
    <property type="protein sequence ID" value="BBO82076.1"/>
    <property type="molecule type" value="Genomic_DNA"/>
</dbReference>
<sequence>MVATSQPLACLSGYRAMLGGGNAVDAAVAMAATLSVVEPYSVGIGGDCFGLFYRKDQDRLFGMNASGRAPVRADADTLRGLGHAGMPTHGILSVTTPGALAGWADAVARFGRLDLTDALQDAIQYAENGFPVSEVIAGEWAQEEKLLAGHPASAGTYLIAGRAPEPGQVFANPDLAAVYRHICDAGPETFYRGRLASRIAAFSAAEGGLLNEDDLARHRTTWVEPLTMDFRGMTVCELPPNGQGVSALEILNILSGYALDKLRPNGAEYLHLVAEAIKIAFANRDHFLTDADHCRLPLDEVCSAAYGRRARQLIHPRRAMAFPPPGAALNGSDTVYIAAADADGNVASLISSIFMPFGSGMVVPGAGFALHNRGSSFSLDPGHPNCLLPGKRPMHTIIPGMLMNDGQVQMAFGVMGGDMQPQGHAQLLLNLLVHGMNLQEAIDAPRLRLMPDRSIYLEAGIPEAVRDRLTQWGHSLDRSATPVNKVGGGQAIWRDHDEGVWLGASDRRKDGCALGW</sequence>
<dbReference type="InterPro" id="IPR043137">
    <property type="entry name" value="GGT_ssub_C"/>
</dbReference>
<protein>
    <submittedName>
        <fullName evidence="1">Bifunctional cephalosporin acylase/gamma-glutamyltranspeptidase</fullName>
    </submittedName>
</protein>
<dbReference type="Proteomes" id="UP000425960">
    <property type="component" value="Chromosome"/>
</dbReference>
<dbReference type="PANTHER" id="PTHR43881">
    <property type="entry name" value="GAMMA-GLUTAMYLTRANSPEPTIDASE (AFU_ORTHOLOGUE AFUA_4G13580)"/>
    <property type="match status" value="1"/>
</dbReference>
<evidence type="ECO:0000313" key="1">
    <source>
        <dbReference type="EMBL" id="BBO82076.1"/>
    </source>
</evidence>
<dbReference type="Gene3D" id="3.60.20.40">
    <property type="match status" value="1"/>
</dbReference>
<gene>
    <name evidence="1" type="primary">ggtA</name>
    <name evidence="1" type="ORF">DSCO28_26420</name>
</gene>
<evidence type="ECO:0000313" key="2">
    <source>
        <dbReference type="Proteomes" id="UP000425960"/>
    </source>
</evidence>
<dbReference type="PANTHER" id="PTHR43881:SF1">
    <property type="entry name" value="GAMMA-GLUTAMYLTRANSPEPTIDASE (AFU_ORTHOLOGUE AFUA_4G13580)"/>
    <property type="match status" value="1"/>
</dbReference>
<dbReference type="InterPro" id="IPR052896">
    <property type="entry name" value="GGT-like_enzyme"/>
</dbReference>
<dbReference type="PRINTS" id="PR01210">
    <property type="entry name" value="GGTRANSPTASE"/>
</dbReference>
<dbReference type="Pfam" id="PF01019">
    <property type="entry name" value="G_glu_transpept"/>
    <property type="match status" value="1"/>
</dbReference>
<name>A0A5K7ZLT5_9BACT</name>
<accession>A0A5K7ZLT5</accession>
<dbReference type="AlphaFoldDB" id="A0A5K7ZLT5"/>
<dbReference type="InterPro" id="IPR029055">
    <property type="entry name" value="Ntn_hydrolases_N"/>
</dbReference>